<dbReference type="Pfam" id="PF13672">
    <property type="entry name" value="PP2C_2"/>
    <property type="match status" value="1"/>
</dbReference>
<comment type="caution">
    <text evidence="2">The sequence shown here is derived from an EMBL/GenBank/DDBJ whole genome shotgun (WGS) entry which is preliminary data.</text>
</comment>
<dbReference type="PROSITE" id="PS51746">
    <property type="entry name" value="PPM_2"/>
    <property type="match status" value="1"/>
</dbReference>
<evidence type="ECO:0000313" key="3">
    <source>
        <dbReference type="Proteomes" id="UP000806542"/>
    </source>
</evidence>
<evidence type="ECO:0000313" key="2">
    <source>
        <dbReference type="EMBL" id="MBE5040324.1"/>
    </source>
</evidence>
<keyword evidence="3" id="KW-1185">Reference proteome</keyword>
<proteinExistence type="predicted"/>
<dbReference type="CDD" id="cd00143">
    <property type="entry name" value="PP2Cc"/>
    <property type="match status" value="1"/>
</dbReference>
<dbReference type="SMART" id="SM00331">
    <property type="entry name" value="PP2C_SIG"/>
    <property type="match status" value="1"/>
</dbReference>
<sequence>MRNKQNHYSDNQPDEVHTLSLPEQTERLYVLPDNAQHIGSREEQQDYFSYTDLFDPVQIDCLGCTAVMADGMGGLENGREAAVTAVNEFLNSYTAAMNDGAAIQDALFEALQCANTMVCQYAGAGATCIGAVVKENHLHWISVGDSHLYLFRKGLLRQLNQDHVYASELDDLYQSGLISKDDALNHPERKALTSYLGMPALTHIDQNARSFPLRMGDKLLLCSDGLYQTLSEEEMINILTNQKDDVAQTLVDTAIAKQKPGQDNVTAVLMKII</sequence>
<dbReference type="InterPro" id="IPR001932">
    <property type="entry name" value="PPM-type_phosphatase-like_dom"/>
</dbReference>
<evidence type="ECO:0000259" key="1">
    <source>
        <dbReference type="PROSITE" id="PS51746"/>
    </source>
</evidence>
<dbReference type="InterPro" id="IPR015655">
    <property type="entry name" value="PP2C"/>
</dbReference>
<gene>
    <name evidence="2" type="ORF">INF28_07590</name>
</gene>
<organism evidence="2 3">
    <name type="scientific">Ructibacterium gallinarum</name>
    <dbReference type="NCBI Taxonomy" id="2779355"/>
    <lineage>
        <taxon>Bacteria</taxon>
        <taxon>Bacillati</taxon>
        <taxon>Bacillota</taxon>
        <taxon>Clostridia</taxon>
        <taxon>Eubacteriales</taxon>
        <taxon>Oscillospiraceae</taxon>
        <taxon>Ructibacterium</taxon>
    </lineage>
</organism>
<dbReference type="InterPro" id="IPR036457">
    <property type="entry name" value="PPM-type-like_dom_sf"/>
</dbReference>
<protein>
    <submittedName>
        <fullName evidence="2">Serine/threonine-protein phosphatase</fullName>
    </submittedName>
</protein>
<dbReference type="PANTHER" id="PTHR47992">
    <property type="entry name" value="PROTEIN PHOSPHATASE"/>
    <property type="match status" value="1"/>
</dbReference>
<dbReference type="Proteomes" id="UP000806542">
    <property type="component" value="Unassembled WGS sequence"/>
</dbReference>
<accession>A0A9D5M688</accession>
<name>A0A9D5M688_9FIRM</name>
<dbReference type="EMBL" id="JADCKB010000014">
    <property type="protein sequence ID" value="MBE5040324.1"/>
    <property type="molecule type" value="Genomic_DNA"/>
</dbReference>
<feature type="domain" description="PPM-type phosphatase" evidence="1">
    <location>
        <begin position="28"/>
        <end position="272"/>
    </location>
</feature>
<dbReference type="AlphaFoldDB" id="A0A9D5M688"/>
<dbReference type="RefSeq" id="WP_226392876.1">
    <property type="nucleotide sequence ID" value="NZ_JADCKB010000014.1"/>
</dbReference>
<dbReference type="SUPFAM" id="SSF81606">
    <property type="entry name" value="PP2C-like"/>
    <property type="match status" value="1"/>
</dbReference>
<reference evidence="2" key="1">
    <citation type="submission" date="2020-10" db="EMBL/GenBank/DDBJ databases">
        <title>ChiBAC.</title>
        <authorList>
            <person name="Zenner C."/>
            <person name="Hitch T.C.A."/>
            <person name="Clavel T."/>
        </authorList>
    </citation>
    <scope>NUCLEOTIDE SEQUENCE</scope>
    <source>
        <strain evidence="2">DSM 107454</strain>
    </source>
</reference>
<dbReference type="SMART" id="SM00332">
    <property type="entry name" value="PP2Cc"/>
    <property type="match status" value="1"/>
</dbReference>
<dbReference type="GO" id="GO:0004722">
    <property type="term" value="F:protein serine/threonine phosphatase activity"/>
    <property type="evidence" value="ECO:0007669"/>
    <property type="project" value="InterPro"/>
</dbReference>
<dbReference type="Gene3D" id="3.60.40.10">
    <property type="entry name" value="PPM-type phosphatase domain"/>
    <property type="match status" value="1"/>
</dbReference>